<sequence>MRPFYLHVADFQYSTTKRLRASKCHTSTRSKISHSSKLVNTALSCYEVRFGLNASSPHREECVVANRALRWLVQKRPKFETHWMELRDQASRNFILFMKS</sequence>
<evidence type="ECO:0000313" key="1">
    <source>
        <dbReference type="EMBL" id="JAA79081.1"/>
    </source>
</evidence>
<organism evidence="1">
    <name type="scientific">Pararge aegeria</name>
    <name type="common">speckled wood butterfly</name>
    <dbReference type="NCBI Taxonomy" id="116150"/>
    <lineage>
        <taxon>Eukaryota</taxon>
        <taxon>Metazoa</taxon>
        <taxon>Ecdysozoa</taxon>
        <taxon>Arthropoda</taxon>
        <taxon>Hexapoda</taxon>
        <taxon>Insecta</taxon>
        <taxon>Pterygota</taxon>
        <taxon>Neoptera</taxon>
        <taxon>Endopterygota</taxon>
        <taxon>Lepidoptera</taxon>
        <taxon>Glossata</taxon>
        <taxon>Ditrysia</taxon>
        <taxon>Papilionoidea</taxon>
        <taxon>Nymphalidae</taxon>
        <taxon>Satyrinae</taxon>
        <taxon>Satyrini</taxon>
        <taxon>Parargina</taxon>
        <taxon>Pararge</taxon>
    </lineage>
</organism>
<name>S4NK13_9NEOP</name>
<reference evidence="1" key="2">
    <citation type="submission" date="2013-05" db="EMBL/GenBank/DDBJ databases">
        <authorList>
            <person name="Carter J.-M."/>
            <person name="Baker S.C."/>
            <person name="Pink R."/>
            <person name="Carter D.R.F."/>
            <person name="Collins A."/>
            <person name="Tomlin J."/>
            <person name="Gibbs M."/>
            <person name="Breuker C.J."/>
        </authorList>
    </citation>
    <scope>NUCLEOTIDE SEQUENCE</scope>
    <source>
        <tissue evidence="1">Ovary</tissue>
    </source>
</reference>
<dbReference type="EMBL" id="GAIX01013479">
    <property type="protein sequence ID" value="JAA79081.1"/>
    <property type="molecule type" value="Transcribed_RNA"/>
</dbReference>
<dbReference type="AlphaFoldDB" id="S4NK13"/>
<reference evidence="1" key="1">
    <citation type="journal article" date="2013" name="BMC Genomics">
        <title>Unscrambling butterfly oogenesis.</title>
        <authorList>
            <person name="Carter J.M."/>
            <person name="Baker S.C."/>
            <person name="Pink R."/>
            <person name="Carter D.R."/>
            <person name="Collins A."/>
            <person name="Tomlin J."/>
            <person name="Gibbs M."/>
            <person name="Breuker C.J."/>
        </authorList>
    </citation>
    <scope>NUCLEOTIDE SEQUENCE</scope>
    <source>
        <tissue evidence="1">Ovary</tissue>
    </source>
</reference>
<protein>
    <submittedName>
        <fullName evidence="1">Uncharacterized protein</fullName>
    </submittedName>
</protein>
<accession>S4NK13</accession>
<proteinExistence type="predicted"/>